<protein>
    <submittedName>
        <fullName evidence="3">Glycerophosphodiester phosphodiesterase family protein</fullName>
    </submittedName>
</protein>
<dbReference type="RefSeq" id="WP_317942457.1">
    <property type="nucleotide sequence ID" value="NZ_JAUBDI010000003.1"/>
</dbReference>
<organism evidence="3 4">
    <name type="scientific">Sporosarcina saromensis</name>
    <dbReference type="NCBI Taxonomy" id="359365"/>
    <lineage>
        <taxon>Bacteria</taxon>
        <taxon>Bacillati</taxon>
        <taxon>Bacillota</taxon>
        <taxon>Bacilli</taxon>
        <taxon>Bacillales</taxon>
        <taxon>Caryophanaceae</taxon>
        <taxon>Sporosarcina</taxon>
    </lineage>
</organism>
<dbReference type="EMBL" id="JAUBDI010000003">
    <property type="protein sequence ID" value="MDW0112570.1"/>
    <property type="molecule type" value="Genomic_DNA"/>
</dbReference>
<dbReference type="Proteomes" id="UP001282284">
    <property type="component" value="Unassembled WGS sequence"/>
</dbReference>
<dbReference type="InterPro" id="IPR030395">
    <property type="entry name" value="GP_PDE_dom"/>
</dbReference>
<keyword evidence="1" id="KW-0732">Signal</keyword>
<evidence type="ECO:0000256" key="1">
    <source>
        <dbReference type="SAM" id="SignalP"/>
    </source>
</evidence>
<dbReference type="PROSITE" id="PS51257">
    <property type="entry name" value="PROKAR_LIPOPROTEIN"/>
    <property type="match status" value="1"/>
</dbReference>
<dbReference type="InterPro" id="IPR017946">
    <property type="entry name" value="PLC-like_Pdiesterase_TIM-brl"/>
</dbReference>
<evidence type="ECO:0000259" key="2">
    <source>
        <dbReference type="PROSITE" id="PS51704"/>
    </source>
</evidence>
<sequence length="286" mass="31709">MKKIASVLIGTVLMSGCSMSSTWDNPIPKDEFLVVAHRGASTYEPENTLPAFKLAENLDADYIELDIQLTKDGELVVMHDKDVKRTTESEGKIQQATVAELKQLTADEKKGGEKADHTLPEEAYKVPTLKEVIEAVGERVHFIIELKNTKEYIGIEAKLVEFMEEHALIGPDQNGMPKVIVHSFNKRALKQIHKLAPNIPLLQLISFDEGEEAEVDEKEVQDIQTYAKGIGVTYEALTPAFVNTMHGKNLAVFAYTVNDETAALRLQAMGVNGIHTDQPDLLKEEG</sequence>
<dbReference type="Gene3D" id="3.20.20.190">
    <property type="entry name" value="Phosphatidylinositol (PI) phosphodiesterase"/>
    <property type="match status" value="1"/>
</dbReference>
<feature type="chain" id="PRO_5045568042" evidence="1">
    <location>
        <begin position="21"/>
        <end position="286"/>
    </location>
</feature>
<comment type="caution">
    <text evidence="3">The sequence shown here is derived from an EMBL/GenBank/DDBJ whole genome shotgun (WGS) entry which is preliminary data.</text>
</comment>
<feature type="domain" description="GP-PDE" evidence="2">
    <location>
        <begin position="32"/>
        <end position="286"/>
    </location>
</feature>
<dbReference type="Pfam" id="PF03009">
    <property type="entry name" value="GDPD"/>
    <property type="match status" value="1"/>
</dbReference>
<name>A0ABU4G8C0_9BACL</name>
<feature type="signal peptide" evidence="1">
    <location>
        <begin position="1"/>
        <end position="20"/>
    </location>
</feature>
<evidence type="ECO:0000313" key="4">
    <source>
        <dbReference type="Proteomes" id="UP001282284"/>
    </source>
</evidence>
<proteinExistence type="predicted"/>
<dbReference type="SUPFAM" id="SSF51695">
    <property type="entry name" value="PLC-like phosphodiesterases"/>
    <property type="match status" value="1"/>
</dbReference>
<evidence type="ECO:0000313" key="3">
    <source>
        <dbReference type="EMBL" id="MDW0112570.1"/>
    </source>
</evidence>
<dbReference type="PANTHER" id="PTHR46211">
    <property type="entry name" value="GLYCEROPHOSPHORYL DIESTER PHOSPHODIESTERASE"/>
    <property type="match status" value="1"/>
</dbReference>
<dbReference type="PANTHER" id="PTHR46211:SF7">
    <property type="entry name" value="GLYCEROPHOSPHODIESTER PHOSPHODIESTERASE"/>
    <property type="match status" value="1"/>
</dbReference>
<keyword evidence="4" id="KW-1185">Reference proteome</keyword>
<gene>
    <name evidence="3" type="ORF">QT711_05180</name>
</gene>
<dbReference type="PROSITE" id="PS51704">
    <property type="entry name" value="GP_PDE"/>
    <property type="match status" value="1"/>
</dbReference>
<accession>A0ABU4G8C0</accession>
<reference evidence="3 4" key="1">
    <citation type="submission" date="2023-06" db="EMBL/GenBank/DDBJ databases">
        <title>Sporosarcina sp. nov., isolated from Korean traditional fermented seafood 'Jeotgal'.</title>
        <authorList>
            <person name="Yang A.I."/>
            <person name="Shin N.-R."/>
        </authorList>
    </citation>
    <scope>NUCLEOTIDE SEQUENCE [LARGE SCALE GENOMIC DNA]</scope>
    <source>
        <strain evidence="3 4">KCTC13119</strain>
    </source>
</reference>